<evidence type="ECO:0000313" key="2">
    <source>
        <dbReference type="Proteomes" id="UP001201812"/>
    </source>
</evidence>
<gene>
    <name evidence="1" type="ORF">DdX_16671</name>
</gene>
<sequence>MTDDFAVSSLREKRIAMVDIANPSSNLDKFSTIEPANMDEIEQSARKMLDSLKQQFSPLGKLENISEDEGPEDLDLRIISPASNGIAESTSTSRMAPEEAQVGLWIF</sequence>
<protein>
    <submittedName>
        <fullName evidence="1">Uncharacterized protein</fullName>
    </submittedName>
</protein>
<comment type="caution">
    <text evidence="1">The sequence shown here is derived from an EMBL/GenBank/DDBJ whole genome shotgun (WGS) entry which is preliminary data.</text>
</comment>
<accession>A0AAD4MNL4</accession>
<reference evidence="1" key="1">
    <citation type="submission" date="2022-01" db="EMBL/GenBank/DDBJ databases">
        <title>Genome Sequence Resource for Two Populations of Ditylenchus destructor, the Migratory Endoparasitic Phytonematode.</title>
        <authorList>
            <person name="Zhang H."/>
            <person name="Lin R."/>
            <person name="Xie B."/>
        </authorList>
    </citation>
    <scope>NUCLEOTIDE SEQUENCE</scope>
    <source>
        <strain evidence="1">BazhouSP</strain>
    </source>
</reference>
<dbReference type="AlphaFoldDB" id="A0AAD4MNL4"/>
<evidence type="ECO:0000313" key="1">
    <source>
        <dbReference type="EMBL" id="KAI1700516.1"/>
    </source>
</evidence>
<dbReference type="EMBL" id="JAKKPZ010000143">
    <property type="protein sequence ID" value="KAI1700516.1"/>
    <property type="molecule type" value="Genomic_DNA"/>
</dbReference>
<keyword evidence="2" id="KW-1185">Reference proteome</keyword>
<proteinExistence type="predicted"/>
<organism evidence="1 2">
    <name type="scientific">Ditylenchus destructor</name>
    <dbReference type="NCBI Taxonomy" id="166010"/>
    <lineage>
        <taxon>Eukaryota</taxon>
        <taxon>Metazoa</taxon>
        <taxon>Ecdysozoa</taxon>
        <taxon>Nematoda</taxon>
        <taxon>Chromadorea</taxon>
        <taxon>Rhabditida</taxon>
        <taxon>Tylenchina</taxon>
        <taxon>Tylenchomorpha</taxon>
        <taxon>Sphaerularioidea</taxon>
        <taxon>Anguinidae</taxon>
        <taxon>Anguininae</taxon>
        <taxon>Ditylenchus</taxon>
    </lineage>
</organism>
<name>A0AAD4MNL4_9BILA</name>
<dbReference type="Proteomes" id="UP001201812">
    <property type="component" value="Unassembled WGS sequence"/>
</dbReference>